<feature type="domain" description="RRM" evidence="17">
    <location>
        <begin position="136"/>
        <end position="214"/>
    </location>
</feature>
<keyword evidence="6" id="KW-0964">Secreted</keyword>
<evidence type="ECO:0000256" key="12">
    <source>
        <dbReference type="ARBA" id="ARBA00023295"/>
    </source>
</evidence>
<dbReference type="CDD" id="cd22842">
    <property type="entry name" value="Gal_Rha_Lectin_BGal"/>
    <property type="match status" value="1"/>
</dbReference>
<evidence type="ECO:0000259" key="17">
    <source>
        <dbReference type="PROSITE" id="PS50102"/>
    </source>
</evidence>
<dbReference type="CDD" id="cd12619">
    <property type="entry name" value="RRM2_PUB1"/>
    <property type="match status" value="1"/>
</dbReference>
<evidence type="ECO:0000256" key="9">
    <source>
        <dbReference type="ARBA" id="ARBA00022801"/>
    </source>
</evidence>
<dbReference type="InterPro" id="IPR000922">
    <property type="entry name" value="Lectin_gal-bd_dom"/>
</dbReference>
<comment type="similarity">
    <text evidence="3 15">Belongs to the glycosyl hydrolase 35 family.</text>
</comment>
<dbReference type="InterPro" id="IPR008979">
    <property type="entry name" value="Galactose-bd-like_sf"/>
</dbReference>
<organism evidence="19 20">
    <name type="scientific">Cinchona calisaya</name>
    <dbReference type="NCBI Taxonomy" id="153742"/>
    <lineage>
        <taxon>Eukaryota</taxon>
        <taxon>Viridiplantae</taxon>
        <taxon>Streptophyta</taxon>
        <taxon>Embryophyta</taxon>
        <taxon>Tracheophyta</taxon>
        <taxon>Spermatophyta</taxon>
        <taxon>Magnoliopsida</taxon>
        <taxon>eudicotyledons</taxon>
        <taxon>Gunneridae</taxon>
        <taxon>Pentapetalae</taxon>
        <taxon>asterids</taxon>
        <taxon>lamiids</taxon>
        <taxon>Gentianales</taxon>
        <taxon>Rubiaceae</taxon>
        <taxon>Cinchonoideae</taxon>
        <taxon>Cinchoneae</taxon>
        <taxon>Cinchona</taxon>
    </lineage>
</organism>
<dbReference type="GO" id="GO:0003723">
    <property type="term" value="F:RNA binding"/>
    <property type="evidence" value="ECO:0007669"/>
    <property type="project" value="UniProtKB-UniRule"/>
</dbReference>
<dbReference type="EMBL" id="JBJUIK010000002">
    <property type="protein sequence ID" value="KAL3535500.1"/>
    <property type="molecule type" value="Genomic_DNA"/>
</dbReference>
<dbReference type="InterPro" id="IPR000504">
    <property type="entry name" value="RRM_dom"/>
</dbReference>
<dbReference type="PRINTS" id="PR00742">
    <property type="entry name" value="GLHYDRLASE35"/>
</dbReference>
<dbReference type="AlphaFoldDB" id="A0ABD3AWD4"/>
<evidence type="ECO:0000256" key="10">
    <source>
        <dbReference type="ARBA" id="ARBA00022884"/>
    </source>
</evidence>
<dbReference type="CDD" id="cd12614">
    <property type="entry name" value="RRM1_PUB1"/>
    <property type="match status" value="1"/>
</dbReference>
<dbReference type="FunFam" id="3.30.70.330:FF:000256">
    <property type="entry name" value="oligouridylate-binding protein 1-like isoform X2"/>
    <property type="match status" value="1"/>
</dbReference>
<proteinExistence type="inferred from homology"/>
<dbReference type="Pfam" id="PF00076">
    <property type="entry name" value="RRM_1"/>
    <property type="match status" value="3"/>
</dbReference>
<keyword evidence="7" id="KW-0732">Signal</keyword>
<dbReference type="Pfam" id="PF21467">
    <property type="entry name" value="BetaGal_gal-bd"/>
    <property type="match status" value="1"/>
</dbReference>
<evidence type="ECO:0000256" key="7">
    <source>
        <dbReference type="ARBA" id="ARBA00022729"/>
    </source>
</evidence>
<gene>
    <name evidence="19" type="ORF">ACH5RR_003961</name>
</gene>
<sequence>MMQQRLKQQQQQQQQALMQQSLYHPGLLAAPQIEPILSGNLPPGFDSSTCRSVYVGNIHPQVTEPLLQEIFASTGPLEGCKLIRKEKASYGFVDYFDRRSAAFAIVTLNGRHLFGQPIKVNWAYASAQREDTSSHFNIFVGDLSPEVTDATLFACFSVYPSCSDARVMWDQKTGRSRGFGFVSFRNQQEAQSAINDLTGKWLGSRQIRCNWATKGAGIGDDKQSLDAKSVVELTNGTSEDGQEKTGEDGPENNPQYTTVYVGNLAPEVTSADLHRHFHSIGAGVIEDVRVQRDKGFGFVRFSNHAEAARAIQLGNAHILYGKPIKCSWGSKPTPPGTSSTPLPPPAVAPFPGFSAPDLAAYERQLALSKMVGAQALMHPQGQRIGAASQAIYDGGYPVLTSLSSVFGYEVSHDGRAIKIDGERRILVSGSIHYPRSTAEMWPDLIKKAKEGGLDAIETYVFWNAHEPVRRQYDFSGNLDLIRFLKTIQDAGLYAVLRIGPYVCAEWNFGGFPVWLKNLPGVELRTANDVYMNEMQNFTTLIVDMVKQEKLFASQGGPIILAQIENEYGNVMSPYGDAGKAYINWCANMANSLDIGVPWIMCQQNDAPQPMINTCNGWYCHDFKPNNENSPKMWTENWTGWFKSWGGSDPYRTAEDVAYAVARFFQTGGSFQNYYMYHGGTNFGREAGGPYISTTYDYDAPLDEYGNLNQPKYGHLKQLHDVLHSMEKILTSGNVTNTDFGNSVKTTVYTLNGTSSCFFENSNTTADATITYQGTQYNVPAWSVSILPDCKKEVYNTAKVNTQTSLMVKKLNEAEDEPISLNWTWKPEKIDDTVVHGKGKKFANQIIDQKAINDVSDYLWYMTRVHLHKDDPIWSRNMSLRVNGTGQILHAYVNGKYVGSDWATYGVFNYVFEKNIKLRHGSNQITILSATVGLQNYGAKFDVVQAGISGPVEIVGRHGDETIVKDLSAHIWSYKIGLNGLENKFFSPSNSSQWQSENLPLNRRMTWYKATFKAPLGKDPVAVNLQGLGKGWAWVNGNNLGRYWPTSLAVDECSSEPCDYRGSYSNSKCVSGCGEPTQIWYHVPRSFLNDGDNEIVLFEEFGGNPSLVNFQTVTVGSACGNVYENNVIELSCQGRPISDIKFASFGDSKGACGSFQKGTCEANNDPLSIVHKECVGKESCSLSASESVFGATNCGAHVTKRLVVEAVC</sequence>
<dbReference type="Pfam" id="PF17834">
    <property type="entry name" value="GHD"/>
    <property type="match status" value="1"/>
</dbReference>
<dbReference type="InterPro" id="IPR035979">
    <property type="entry name" value="RBD_domain_sf"/>
</dbReference>
<dbReference type="InterPro" id="IPR031330">
    <property type="entry name" value="Gly_Hdrlase_35_cat"/>
</dbReference>
<name>A0ABD3AWD4_9GENT</name>
<dbReference type="FunFam" id="3.30.70.330:FF:000598">
    <property type="entry name" value="Oligouridylate-binding protein 1C"/>
    <property type="match status" value="1"/>
</dbReference>
<dbReference type="InterPro" id="IPR017853">
    <property type="entry name" value="GH"/>
</dbReference>
<keyword evidence="20" id="KW-1185">Reference proteome</keyword>
<protein>
    <recommendedName>
        <fullName evidence="4 14">Beta-galactosidase</fullName>
        <ecNumber evidence="4 14">3.2.1.23</ecNumber>
    </recommendedName>
</protein>
<feature type="domain" description="RRM" evidence="17">
    <location>
        <begin position="257"/>
        <end position="331"/>
    </location>
</feature>
<dbReference type="Proteomes" id="UP001630127">
    <property type="component" value="Unassembled WGS sequence"/>
</dbReference>
<dbReference type="Gene3D" id="3.30.70.330">
    <property type="match status" value="3"/>
</dbReference>
<dbReference type="Pfam" id="PF01301">
    <property type="entry name" value="Glyco_hydro_35"/>
    <property type="match status" value="1"/>
</dbReference>
<dbReference type="SUPFAM" id="SSF51445">
    <property type="entry name" value="(Trans)glycosidases"/>
    <property type="match status" value="1"/>
</dbReference>
<dbReference type="EC" id="3.2.1.23" evidence="4 14"/>
<dbReference type="InterPro" id="IPR001944">
    <property type="entry name" value="Glycoside_Hdrlase_35"/>
</dbReference>
<dbReference type="Gene3D" id="3.20.20.80">
    <property type="entry name" value="Glycosidases"/>
    <property type="match status" value="1"/>
</dbReference>
<reference evidence="19 20" key="1">
    <citation type="submission" date="2024-11" db="EMBL/GenBank/DDBJ databases">
        <title>A near-complete genome assembly of Cinchona calisaya.</title>
        <authorList>
            <person name="Lian D.C."/>
            <person name="Zhao X.W."/>
            <person name="Wei L."/>
        </authorList>
    </citation>
    <scope>NUCLEOTIDE SEQUENCE [LARGE SCALE GENOMIC DNA]</scope>
    <source>
        <tissue evidence="19">Nenye</tissue>
    </source>
</reference>
<evidence type="ECO:0000256" key="14">
    <source>
        <dbReference type="RuleBase" id="RU000675"/>
    </source>
</evidence>
<evidence type="ECO:0000256" key="5">
    <source>
        <dbReference type="ARBA" id="ARBA00022523"/>
    </source>
</evidence>
<dbReference type="FunFam" id="3.20.20.80:FF:000098">
    <property type="entry name" value="Beta-galactosidase"/>
    <property type="match status" value="1"/>
</dbReference>
<comment type="subcellular location">
    <subcellularLocation>
        <location evidence="2">Secreted</location>
        <location evidence="2">Extracellular space</location>
        <location evidence="2">Apoplast</location>
    </subcellularLocation>
</comment>
<dbReference type="PANTHER" id="PTHR23421">
    <property type="entry name" value="BETA-GALACTOSIDASE RELATED"/>
    <property type="match status" value="1"/>
</dbReference>
<evidence type="ECO:0000256" key="11">
    <source>
        <dbReference type="ARBA" id="ARBA00023180"/>
    </source>
</evidence>
<dbReference type="InterPro" id="IPR043159">
    <property type="entry name" value="Lectin_gal-bd_sf"/>
</dbReference>
<evidence type="ECO:0000256" key="6">
    <source>
        <dbReference type="ARBA" id="ARBA00022525"/>
    </source>
</evidence>
<evidence type="ECO:0000256" key="2">
    <source>
        <dbReference type="ARBA" id="ARBA00004271"/>
    </source>
</evidence>
<keyword evidence="12 14" id="KW-0326">Glycosidase</keyword>
<evidence type="ECO:0000313" key="19">
    <source>
        <dbReference type="EMBL" id="KAL3535500.1"/>
    </source>
</evidence>
<keyword evidence="11" id="KW-0325">Glycoprotein</keyword>
<dbReference type="InterPro" id="IPR012677">
    <property type="entry name" value="Nucleotide-bd_a/b_plait_sf"/>
</dbReference>
<dbReference type="GO" id="GO:0048046">
    <property type="term" value="C:apoplast"/>
    <property type="evidence" value="ECO:0007669"/>
    <property type="project" value="UniProtKB-SubCell"/>
</dbReference>
<dbReference type="FunFam" id="2.60.120.260:FF:000142">
    <property type="entry name" value="Beta-galactosidase"/>
    <property type="match status" value="1"/>
</dbReference>
<dbReference type="InterPro" id="IPR019801">
    <property type="entry name" value="Glyco_hydro_35_CS"/>
</dbReference>
<feature type="region of interest" description="Disordered" evidence="16">
    <location>
        <begin position="234"/>
        <end position="255"/>
    </location>
</feature>
<evidence type="ECO:0000256" key="16">
    <source>
        <dbReference type="SAM" id="MobiDB-lite"/>
    </source>
</evidence>
<comment type="caution">
    <text evidence="19">The sequence shown here is derived from an EMBL/GenBank/DDBJ whole genome shotgun (WGS) entry which is preliminary data.</text>
</comment>
<evidence type="ECO:0000256" key="13">
    <source>
        <dbReference type="PROSITE-ProRule" id="PRU00176"/>
    </source>
</evidence>
<dbReference type="PROSITE" id="PS01182">
    <property type="entry name" value="GLYCOSYL_HYDROL_F35"/>
    <property type="match status" value="1"/>
</dbReference>
<accession>A0ABD3AWD4</accession>
<dbReference type="FunFam" id="2.60.120.260:FF:000212">
    <property type="entry name" value="Beta-galactosidase"/>
    <property type="match status" value="1"/>
</dbReference>
<keyword evidence="8" id="KW-0677">Repeat</keyword>
<evidence type="ECO:0000256" key="3">
    <source>
        <dbReference type="ARBA" id="ARBA00009809"/>
    </source>
</evidence>
<evidence type="ECO:0000256" key="15">
    <source>
        <dbReference type="RuleBase" id="RU003679"/>
    </source>
</evidence>
<dbReference type="SMART" id="SM00360">
    <property type="entry name" value="RRM"/>
    <property type="match status" value="3"/>
</dbReference>
<comment type="catalytic activity">
    <reaction evidence="1 14">
        <text>Hydrolysis of terminal non-reducing beta-D-galactose residues in beta-D-galactosides.</text>
        <dbReference type="EC" id="3.2.1.23"/>
    </reaction>
</comment>
<evidence type="ECO:0000256" key="1">
    <source>
        <dbReference type="ARBA" id="ARBA00001412"/>
    </source>
</evidence>
<evidence type="ECO:0000256" key="8">
    <source>
        <dbReference type="ARBA" id="ARBA00022737"/>
    </source>
</evidence>
<feature type="domain" description="SUEL-type lectin" evidence="18">
    <location>
        <begin position="1121"/>
        <end position="1207"/>
    </location>
</feature>
<dbReference type="Gene3D" id="2.60.120.740">
    <property type="match status" value="1"/>
</dbReference>
<dbReference type="FunFam" id="3.30.70.330:FF:000191">
    <property type="entry name" value="Oligouridylate-binding protein 1C"/>
    <property type="match status" value="1"/>
</dbReference>
<dbReference type="SUPFAM" id="SSF49785">
    <property type="entry name" value="Galactose-binding domain-like"/>
    <property type="match status" value="2"/>
</dbReference>
<dbReference type="Gene3D" id="2.60.120.260">
    <property type="entry name" value="Galactose-binding domain-like"/>
    <property type="match status" value="2"/>
</dbReference>
<dbReference type="InterPro" id="IPR048913">
    <property type="entry name" value="BetaGal_gal-bd"/>
</dbReference>
<keyword evidence="5" id="KW-0052">Apoplast</keyword>
<evidence type="ECO:0000313" key="20">
    <source>
        <dbReference type="Proteomes" id="UP001630127"/>
    </source>
</evidence>
<evidence type="ECO:0000259" key="18">
    <source>
        <dbReference type="PROSITE" id="PS50228"/>
    </source>
</evidence>
<keyword evidence="10 13" id="KW-0694">RNA-binding</keyword>
<dbReference type="Pfam" id="PF02140">
    <property type="entry name" value="SUEL_Lectin"/>
    <property type="match status" value="1"/>
</dbReference>
<evidence type="ECO:0000256" key="4">
    <source>
        <dbReference type="ARBA" id="ARBA00012756"/>
    </source>
</evidence>
<dbReference type="SUPFAM" id="SSF54928">
    <property type="entry name" value="RNA-binding domain, RBD"/>
    <property type="match status" value="2"/>
</dbReference>
<dbReference type="InterPro" id="IPR041392">
    <property type="entry name" value="GHD"/>
</dbReference>
<dbReference type="GO" id="GO:0004565">
    <property type="term" value="F:beta-galactosidase activity"/>
    <property type="evidence" value="ECO:0007669"/>
    <property type="project" value="UniProtKB-EC"/>
</dbReference>
<dbReference type="PROSITE" id="PS50228">
    <property type="entry name" value="SUEL_LECTIN"/>
    <property type="match status" value="1"/>
</dbReference>
<dbReference type="PROSITE" id="PS50102">
    <property type="entry name" value="RRM"/>
    <property type="match status" value="3"/>
</dbReference>
<feature type="domain" description="RRM" evidence="17">
    <location>
        <begin position="51"/>
        <end position="125"/>
    </location>
</feature>
<keyword evidence="9 14" id="KW-0378">Hydrolase</keyword>